<evidence type="ECO:0000256" key="6">
    <source>
        <dbReference type="ARBA" id="ARBA00022036"/>
    </source>
</evidence>
<feature type="domain" description="ATP-grasp" evidence="14">
    <location>
        <begin position="224"/>
        <end position="480"/>
    </location>
</feature>
<evidence type="ECO:0000256" key="10">
    <source>
        <dbReference type="ARBA" id="ARBA00031353"/>
    </source>
</evidence>
<dbReference type="InterPro" id="IPR004101">
    <property type="entry name" value="Mur_ligase_C"/>
</dbReference>
<evidence type="ECO:0000256" key="7">
    <source>
        <dbReference type="ARBA" id="ARBA00022598"/>
    </source>
</evidence>
<dbReference type="InterPro" id="IPR044019">
    <property type="entry name" value="Cyanophycin_syn_N"/>
</dbReference>
<dbReference type="NCBIfam" id="TIGR02068">
    <property type="entry name" value="cya_phycin_syn"/>
    <property type="match status" value="1"/>
</dbReference>
<dbReference type="InterPro" id="IPR013651">
    <property type="entry name" value="ATP-grasp_RimK-type"/>
</dbReference>
<dbReference type="EC" id="6.3.2.29" evidence="5"/>
<dbReference type="PROSITE" id="PS50975">
    <property type="entry name" value="ATP_GRASP"/>
    <property type="match status" value="1"/>
</dbReference>
<evidence type="ECO:0000256" key="5">
    <source>
        <dbReference type="ARBA" id="ARBA00013005"/>
    </source>
</evidence>
<keyword evidence="16" id="KW-1185">Reference proteome</keyword>
<dbReference type="EC" id="6.3.2.30" evidence="4"/>
<dbReference type="Gene3D" id="3.30.470.20">
    <property type="entry name" value="ATP-grasp fold, B domain"/>
    <property type="match status" value="2"/>
</dbReference>
<dbReference type="SUPFAM" id="SSF56059">
    <property type="entry name" value="Glutathione synthetase ATP-binding domain-like"/>
    <property type="match status" value="1"/>
</dbReference>
<dbReference type="Pfam" id="PF08443">
    <property type="entry name" value="RimK"/>
    <property type="match status" value="1"/>
</dbReference>
<dbReference type="Pfam" id="PF18921">
    <property type="entry name" value="Cyanophycin_syn"/>
    <property type="match status" value="1"/>
</dbReference>
<dbReference type="GO" id="GO:0071160">
    <property type="term" value="F:cyanophycin synthetase activity (L-aspartate-adding)"/>
    <property type="evidence" value="ECO:0007669"/>
    <property type="project" value="UniProtKB-EC"/>
</dbReference>
<dbReference type="Gene3D" id="3.40.1190.10">
    <property type="entry name" value="Mur-like, catalytic domain"/>
    <property type="match status" value="1"/>
</dbReference>
<keyword evidence="8 13" id="KW-0547">Nucleotide-binding</keyword>
<dbReference type="EMBL" id="CP017675">
    <property type="protein sequence ID" value="APB32968.1"/>
    <property type="molecule type" value="Genomic_DNA"/>
</dbReference>
<dbReference type="GO" id="GO:0046872">
    <property type="term" value="F:metal ion binding"/>
    <property type="evidence" value="ECO:0007669"/>
    <property type="project" value="InterPro"/>
</dbReference>
<comment type="function">
    <text evidence="1">Catalyzes the ATP-dependent polymerization of arginine and aspartate to multi-L-arginyl-poly-L-aspartic acid (cyanophycin; a water-insoluble reserve polymer).</text>
</comment>
<organism evidence="15 16">
    <name type="scientific">Gloeomargarita lithophora Alchichica-D10</name>
    <dbReference type="NCBI Taxonomy" id="1188229"/>
    <lineage>
        <taxon>Bacteria</taxon>
        <taxon>Bacillati</taxon>
        <taxon>Cyanobacteriota</taxon>
        <taxon>Cyanophyceae</taxon>
        <taxon>Gloeomargaritales</taxon>
        <taxon>Gloeomargaritaceae</taxon>
        <taxon>Gloeomargarita</taxon>
    </lineage>
</organism>
<evidence type="ECO:0000256" key="3">
    <source>
        <dbReference type="ARBA" id="ARBA00011738"/>
    </source>
</evidence>
<dbReference type="InterPro" id="IPR036615">
    <property type="entry name" value="Mur_ligase_C_dom_sf"/>
</dbReference>
<evidence type="ECO:0000259" key="14">
    <source>
        <dbReference type="PROSITE" id="PS50975"/>
    </source>
</evidence>
<dbReference type="GO" id="GO:0071161">
    <property type="term" value="F:cyanophycin synthetase activity (L-arginine-adding)"/>
    <property type="evidence" value="ECO:0007669"/>
    <property type="project" value="UniProtKB-EC"/>
</dbReference>
<dbReference type="NCBIfam" id="NF010623">
    <property type="entry name" value="PRK14016.1"/>
    <property type="match status" value="1"/>
</dbReference>
<keyword evidence="7 15" id="KW-0436">Ligase</keyword>
<evidence type="ECO:0000256" key="9">
    <source>
        <dbReference type="ARBA" id="ARBA00022840"/>
    </source>
</evidence>
<protein>
    <recommendedName>
        <fullName evidence="6">Cyanophycin synthetase</fullName>
        <ecNumber evidence="5">6.3.2.29</ecNumber>
        <ecNumber evidence="4">6.3.2.30</ecNumber>
    </recommendedName>
    <alternativeName>
        <fullName evidence="10">Cyanophycin synthase</fullName>
    </alternativeName>
</protein>
<reference evidence="15 16" key="1">
    <citation type="submission" date="2016-10" db="EMBL/GenBank/DDBJ databases">
        <title>Description of Gloeomargarita lithophora gen. nov., sp. nov., a thylakoid-bearing basal-branching cyanobacterium with intracellular carbonates, and proposal for Gloeomargaritales ord. nov.</title>
        <authorList>
            <person name="Moreira D."/>
            <person name="Tavera R."/>
            <person name="Benzerara K."/>
            <person name="Skouri-Panet F."/>
            <person name="Couradeau E."/>
            <person name="Gerard E."/>
            <person name="Loussert C."/>
            <person name="Novelo E."/>
            <person name="Zivanovic Y."/>
            <person name="Lopez-Garcia P."/>
        </authorList>
    </citation>
    <scope>NUCLEOTIDE SEQUENCE [LARGE SCALE GENOMIC DNA]</scope>
    <source>
        <strain evidence="15 16">D10</strain>
    </source>
</reference>
<evidence type="ECO:0000256" key="2">
    <source>
        <dbReference type="ARBA" id="ARBA00009060"/>
    </source>
</evidence>
<dbReference type="OrthoDB" id="9803907at2"/>
<proteinExistence type="inferred from homology"/>
<dbReference type="Pfam" id="PF02875">
    <property type="entry name" value="Mur_ligase_C"/>
    <property type="match status" value="1"/>
</dbReference>
<dbReference type="GO" id="GO:0005524">
    <property type="term" value="F:ATP binding"/>
    <property type="evidence" value="ECO:0007669"/>
    <property type="project" value="UniProtKB-UniRule"/>
</dbReference>
<gene>
    <name evidence="15" type="primary">cphA-1</name>
    <name evidence="15" type="ORF">GlitD10_0654</name>
</gene>
<dbReference type="RefSeq" id="WP_071453632.1">
    <property type="nucleotide sequence ID" value="NZ_CP017675.1"/>
</dbReference>
<dbReference type="Proteomes" id="UP000180235">
    <property type="component" value="Chromosome"/>
</dbReference>
<evidence type="ECO:0000313" key="16">
    <source>
        <dbReference type="Proteomes" id="UP000180235"/>
    </source>
</evidence>
<dbReference type="InterPro" id="IPR011761">
    <property type="entry name" value="ATP-grasp"/>
</dbReference>
<evidence type="ECO:0000256" key="1">
    <source>
        <dbReference type="ARBA" id="ARBA00003184"/>
    </source>
</evidence>
<dbReference type="AlphaFoldDB" id="A0A1J0AAK1"/>
<comment type="catalytic activity">
    <reaction evidence="11">
        <text>[L-4-(L-arginin-2-N-yl)aspartate](n)-L-aspartate + L-arginine + ATP = [L-4-(L-arginin-2-N-yl)aspartate](n+1) + ADP + phosphate + H(+)</text>
        <dbReference type="Rhea" id="RHEA:23888"/>
        <dbReference type="Rhea" id="RHEA-COMP:13732"/>
        <dbReference type="Rhea" id="RHEA-COMP:13733"/>
        <dbReference type="ChEBI" id="CHEBI:15378"/>
        <dbReference type="ChEBI" id="CHEBI:30616"/>
        <dbReference type="ChEBI" id="CHEBI:32682"/>
        <dbReference type="ChEBI" id="CHEBI:43474"/>
        <dbReference type="ChEBI" id="CHEBI:137986"/>
        <dbReference type="ChEBI" id="CHEBI:137990"/>
        <dbReference type="ChEBI" id="CHEBI:456216"/>
        <dbReference type="EC" id="6.3.2.30"/>
    </reaction>
</comment>
<accession>A0A1J0AAK1</accession>
<dbReference type="Gene3D" id="3.90.190.20">
    <property type="entry name" value="Mur ligase, C-terminal domain"/>
    <property type="match status" value="1"/>
</dbReference>
<keyword evidence="9 13" id="KW-0067">ATP-binding</keyword>
<evidence type="ECO:0000256" key="8">
    <source>
        <dbReference type="ARBA" id="ARBA00022741"/>
    </source>
</evidence>
<dbReference type="Pfam" id="PF08245">
    <property type="entry name" value="Mur_ligase_M"/>
    <property type="match status" value="1"/>
</dbReference>
<dbReference type="PANTHER" id="PTHR23135">
    <property type="entry name" value="MUR LIGASE FAMILY MEMBER"/>
    <property type="match status" value="1"/>
</dbReference>
<dbReference type="SUPFAM" id="SSF53623">
    <property type="entry name" value="MurD-like peptide ligases, catalytic domain"/>
    <property type="match status" value="1"/>
</dbReference>
<evidence type="ECO:0000313" key="15">
    <source>
        <dbReference type="EMBL" id="APB32968.1"/>
    </source>
</evidence>
<sequence>MKILQVLTLRGPNYWSIRRHRLIVLRLDLEDLDERFSDELRGFYEALVGLLPSLEEHFCSPGCRGGFLQRLREGTLMGHVIEHVALELQSLAGMPLNFGRTRETRNRGVYNVVYEYQQERAGRVAGRAAVRICATLADGERYPQAELAADLAELRELKQAASLGLTTDALIQAAEQRGIPWVRLPVRDVVQLGWGVKQRRLQAAQTDLTGMLGVELAGDKDSTKILLQTAGIPVPEGDVIRRFEDLEEAIDRAGGFPLVIKPLDGNHGRGITLNIRTYPDAAVAYDLAKQSAKTGSVIVERYHRGGDYRVLVVGGQVVAAAQRVPAQVVGDGRSTISELVARLNQDPRRGEGHDNVLTRVELNQASDWVLRQQGHSLDTILRPGEICYLKNTANLSTGGMAIDCTDTIHPENRWLCERAARWVGLDIAGIDLITPDITQPLRLVDGVVVEVNAAPGLRMHLQPSEGTPRNVSAPILDLLFPGGSRGEIPIVAITGTNGKTTTTRLTAHLCKQTGKTVGFTTTDGTYIGDYLAEPGDNTGPQSARLILNDPAVELAVLESARGGILRSGLAFPHCQVGVVLNVSDDHLGSYDIETLEQMASVKSVVAEVVHPDGLAVLNAEDELVVAMAQRVKGAVGYFSLDPEHPVLRQHLQRGGLGATVINGEITLLEGEKTIPVLPVQEVPLTLGGTVRFMTANALAAVLAAYRVGVNLDQLAAGLRTFAAGVAQTPGRMNLLAVQDFHVLIDYAHNPHGYRAVGEFVAGWQKGERIGVIGAPGDRRDEDLREMGRIAAGLFDRLIIKEDDDTRGRPRGEAANWLQMGVTETVATRVLQVILDETEAIETALKQAKTGDLVVVFPESVQRTLALVLGTPPQ</sequence>
<dbReference type="KEGG" id="glt:GlitD10_0654"/>
<name>A0A1J0AAK1_9CYAN</name>
<comment type="catalytic activity">
    <reaction evidence="12">
        <text>[L-4-(L-arginin-2-N-yl)aspartate](n) + L-aspartate + ATP = [L-4-(L-arginin-2-N-yl)aspartate](n)-L-aspartate + ADP + phosphate + H(+)</text>
        <dbReference type="Rhea" id="RHEA:13277"/>
        <dbReference type="Rhea" id="RHEA-COMP:13728"/>
        <dbReference type="Rhea" id="RHEA-COMP:13733"/>
        <dbReference type="ChEBI" id="CHEBI:15378"/>
        <dbReference type="ChEBI" id="CHEBI:29991"/>
        <dbReference type="ChEBI" id="CHEBI:30616"/>
        <dbReference type="ChEBI" id="CHEBI:43474"/>
        <dbReference type="ChEBI" id="CHEBI:137986"/>
        <dbReference type="ChEBI" id="CHEBI:137990"/>
        <dbReference type="ChEBI" id="CHEBI:456216"/>
        <dbReference type="EC" id="6.3.2.29"/>
    </reaction>
</comment>
<evidence type="ECO:0000256" key="11">
    <source>
        <dbReference type="ARBA" id="ARBA00048094"/>
    </source>
</evidence>
<comment type="subunit">
    <text evidence="3">Homodimer.</text>
</comment>
<dbReference type="InterPro" id="IPR036565">
    <property type="entry name" value="Mur-like_cat_sf"/>
</dbReference>
<dbReference type="InterPro" id="IPR013221">
    <property type="entry name" value="Mur_ligase_cen"/>
</dbReference>
<evidence type="ECO:0000256" key="12">
    <source>
        <dbReference type="ARBA" id="ARBA00048425"/>
    </source>
</evidence>
<evidence type="ECO:0000256" key="4">
    <source>
        <dbReference type="ARBA" id="ARBA00012968"/>
    </source>
</evidence>
<dbReference type="InterPro" id="IPR011810">
    <property type="entry name" value="Cya_phycin_syn"/>
</dbReference>
<comment type="similarity">
    <text evidence="2">In the C-terminal section; belongs to the MurCDEF family.</text>
</comment>
<dbReference type="SUPFAM" id="SSF53244">
    <property type="entry name" value="MurD-like peptide ligases, peptide-binding domain"/>
    <property type="match status" value="1"/>
</dbReference>
<dbReference type="PANTHER" id="PTHR23135:SF18">
    <property type="entry name" value="CYANOPHYCIN SYNTHETASE"/>
    <property type="match status" value="1"/>
</dbReference>
<dbReference type="STRING" id="1188229.GlitD10_0654"/>
<evidence type="ECO:0000256" key="13">
    <source>
        <dbReference type="PROSITE-ProRule" id="PRU00409"/>
    </source>
</evidence>